<comment type="caution">
    <text evidence="1">The sequence shown here is derived from an EMBL/GenBank/DDBJ whole genome shotgun (WGS) entry which is preliminary data.</text>
</comment>
<protein>
    <submittedName>
        <fullName evidence="1">Uncharacterized protein</fullName>
    </submittedName>
</protein>
<name>A0ACC0VNG1_9STRA</name>
<reference evidence="1 2" key="1">
    <citation type="journal article" date="2022" name="bioRxiv">
        <title>The genome of the oomycete Peronosclerospora sorghi, a cosmopolitan pathogen of maize and sorghum, is inflated with dispersed pseudogenes.</title>
        <authorList>
            <person name="Fletcher K."/>
            <person name="Martin F."/>
            <person name="Isakeit T."/>
            <person name="Cavanaugh K."/>
            <person name="Magill C."/>
            <person name="Michelmore R."/>
        </authorList>
    </citation>
    <scope>NUCLEOTIDE SEQUENCE [LARGE SCALE GENOMIC DNA]</scope>
    <source>
        <strain evidence="1">P6</strain>
    </source>
</reference>
<evidence type="ECO:0000313" key="1">
    <source>
        <dbReference type="EMBL" id="KAI9907011.1"/>
    </source>
</evidence>
<accession>A0ACC0VNG1</accession>
<gene>
    <name evidence="1" type="ORF">PsorP6_003314</name>
</gene>
<sequence length="399" mass="45587">MDKRAAPCIKKAKPTNLIEAQELIYPAFRLKLPLFVNPTMEAKWLSKALRLARMRVSEDRQWADYPTNQGQNMVFLNAAYRGNPPADIWTERGCMGHDVSHTSFVHDLNQTEATNSTNVGTLIVATSPDSWSFQHFIDRVAVVWSQAQLVIPTTRKNDTVILSGRIPRDAIINDIYEVMVGQHLHTPESVTAKHLVFSCRAPLIHPFTTQRITENILQTVPSPSNVSESDRNIVLLLSRSKGGKAFNGGRQILNEDQLFDAISFMLNTTNRPENLQYFRHEEFEGLTDVVGFMRDRVKMMIGPHGAAFYNARFAQPRTALIEIIPNPEKFFQPCFWEQARLLGQDYSVYVGNITNVRNDMVIDDIQEVVRLVQKRLEYIDHSYLMQDALAPQYPWNVKV</sequence>
<evidence type="ECO:0000313" key="2">
    <source>
        <dbReference type="Proteomes" id="UP001163321"/>
    </source>
</evidence>
<organism evidence="1 2">
    <name type="scientific">Peronosclerospora sorghi</name>
    <dbReference type="NCBI Taxonomy" id="230839"/>
    <lineage>
        <taxon>Eukaryota</taxon>
        <taxon>Sar</taxon>
        <taxon>Stramenopiles</taxon>
        <taxon>Oomycota</taxon>
        <taxon>Peronosporomycetes</taxon>
        <taxon>Peronosporales</taxon>
        <taxon>Peronosporaceae</taxon>
        <taxon>Peronosclerospora</taxon>
    </lineage>
</organism>
<dbReference type="EMBL" id="CM047587">
    <property type="protein sequence ID" value="KAI9907011.1"/>
    <property type="molecule type" value="Genomic_DNA"/>
</dbReference>
<proteinExistence type="predicted"/>
<keyword evidence="2" id="KW-1185">Reference proteome</keyword>
<dbReference type="Proteomes" id="UP001163321">
    <property type="component" value="Chromosome 8"/>
</dbReference>